<dbReference type="RefSeq" id="WP_404748123.1">
    <property type="nucleotide sequence ID" value="NZ_JBJDQH010000014.1"/>
</dbReference>
<proteinExistence type="predicted"/>
<dbReference type="InterPro" id="IPR032808">
    <property type="entry name" value="DoxX"/>
</dbReference>
<protein>
    <submittedName>
        <fullName evidence="6">DoxX family protein</fullName>
    </submittedName>
</protein>
<keyword evidence="3 5" id="KW-1133">Transmembrane helix</keyword>
<reference evidence="6 7" key="1">
    <citation type="submission" date="2024-11" db="EMBL/GenBank/DDBJ databases">
        <title>The Natural Products Discovery Center: Release of the First 8490 Sequenced Strains for Exploring Actinobacteria Biosynthetic Diversity.</title>
        <authorList>
            <person name="Kalkreuter E."/>
            <person name="Kautsar S.A."/>
            <person name="Yang D."/>
            <person name="Bader C.D."/>
            <person name="Teijaro C.N."/>
            <person name="Fluegel L."/>
            <person name="Davis C.M."/>
            <person name="Simpson J.R."/>
            <person name="Lauterbach L."/>
            <person name="Steele A.D."/>
            <person name="Gui C."/>
            <person name="Meng S."/>
            <person name="Li G."/>
            <person name="Viehrig K."/>
            <person name="Ye F."/>
            <person name="Su P."/>
            <person name="Kiefer A.F."/>
            <person name="Nichols A."/>
            <person name="Cepeda A.J."/>
            <person name="Yan W."/>
            <person name="Fan B."/>
            <person name="Jiang Y."/>
            <person name="Adhikari A."/>
            <person name="Zheng C.-J."/>
            <person name="Schuster L."/>
            <person name="Cowan T.M."/>
            <person name="Smanski M.J."/>
            <person name="Chevrette M.G."/>
            <person name="De Carvalho L.P.S."/>
            <person name="Shen B."/>
        </authorList>
    </citation>
    <scope>NUCLEOTIDE SEQUENCE [LARGE SCALE GENOMIC DNA]</scope>
    <source>
        <strain evidence="6 7">NPDC020863</strain>
    </source>
</reference>
<dbReference type="Proteomes" id="UP001620295">
    <property type="component" value="Unassembled WGS sequence"/>
</dbReference>
<evidence type="ECO:0000313" key="6">
    <source>
        <dbReference type="EMBL" id="MFK4270726.1"/>
    </source>
</evidence>
<evidence type="ECO:0000256" key="2">
    <source>
        <dbReference type="ARBA" id="ARBA00022692"/>
    </source>
</evidence>
<evidence type="ECO:0000313" key="7">
    <source>
        <dbReference type="Proteomes" id="UP001620295"/>
    </source>
</evidence>
<name>A0ABW8LXR9_9ACTN</name>
<keyword evidence="7" id="KW-1185">Reference proteome</keyword>
<keyword evidence="4 5" id="KW-0472">Membrane</keyword>
<accession>A0ABW8LXR9</accession>
<evidence type="ECO:0000256" key="1">
    <source>
        <dbReference type="ARBA" id="ARBA00004141"/>
    </source>
</evidence>
<evidence type="ECO:0000256" key="3">
    <source>
        <dbReference type="ARBA" id="ARBA00022989"/>
    </source>
</evidence>
<feature type="transmembrane region" description="Helical" evidence="5">
    <location>
        <begin position="92"/>
        <end position="115"/>
    </location>
</feature>
<comment type="caution">
    <text evidence="6">The sequence shown here is derived from an EMBL/GenBank/DDBJ whole genome shotgun (WGS) entry which is preliminary data.</text>
</comment>
<gene>
    <name evidence="6" type="ORF">ACI2L5_38235</name>
</gene>
<dbReference type="Pfam" id="PF13564">
    <property type="entry name" value="DoxX_2"/>
    <property type="match status" value="1"/>
</dbReference>
<feature type="transmembrane region" description="Helical" evidence="5">
    <location>
        <begin position="67"/>
        <end position="86"/>
    </location>
</feature>
<evidence type="ECO:0000256" key="4">
    <source>
        <dbReference type="ARBA" id="ARBA00023136"/>
    </source>
</evidence>
<organism evidence="6 7">
    <name type="scientific">Streptomyces milbemycinicus</name>
    <dbReference type="NCBI Taxonomy" id="476552"/>
    <lineage>
        <taxon>Bacteria</taxon>
        <taxon>Bacillati</taxon>
        <taxon>Actinomycetota</taxon>
        <taxon>Actinomycetes</taxon>
        <taxon>Kitasatosporales</taxon>
        <taxon>Streptomycetaceae</taxon>
        <taxon>Streptomyces</taxon>
    </lineage>
</organism>
<evidence type="ECO:0000256" key="5">
    <source>
        <dbReference type="SAM" id="Phobius"/>
    </source>
</evidence>
<dbReference type="EMBL" id="JBJDQH010000014">
    <property type="protein sequence ID" value="MFK4270726.1"/>
    <property type="molecule type" value="Genomic_DNA"/>
</dbReference>
<comment type="subcellular location">
    <subcellularLocation>
        <location evidence="1">Membrane</location>
        <topology evidence="1">Multi-pass membrane protein</topology>
    </subcellularLocation>
</comment>
<sequence>MFSVYVAVTVVAIVANAGIAVADLAKAEFVLANSAEVGVPRGWIRWLAALKAAGAAGLLLGLVGVRFIGVAAAVGLVLFFVGAVGAHMRRRVFHNLAFPAGYLGLAVAALVLGLVR</sequence>
<keyword evidence="2 5" id="KW-0812">Transmembrane</keyword>